<dbReference type="InterPro" id="IPR029058">
    <property type="entry name" value="AB_hydrolase_fold"/>
</dbReference>
<reference evidence="4" key="1">
    <citation type="journal article" date="2019" name="Int. J. Syst. Evol. Microbiol.">
        <title>The Global Catalogue of Microorganisms (GCM) 10K type strain sequencing project: providing services to taxonomists for standard genome sequencing and annotation.</title>
        <authorList>
            <consortium name="The Broad Institute Genomics Platform"/>
            <consortium name="The Broad Institute Genome Sequencing Center for Infectious Disease"/>
            <person name="Wu L."/>
            <person name="Ma J."/>
        </authorList>
    </citation>
    <scope>NUCLEOTIDE SEQUENCE [LARGE SCALE GENOMIC DNA]</scope>
    <source>
        <strain evidence="4">SHR3</strain>
    </source>
</reference>
<accession>A0ABW1AMV5</accession>
<dbReference type="GO" id="GO:0016787">
    <property type="term" value="F:hydrolase activity"/>
    <property type="evidence" value="ECO:0007669"/>
    <property type="project" value="UniProtKB-KW"/>
</dbReference>
<organism evidence="3 4">
    <name type="scientific">Thauera sinica</name>
    <dbReference type="NCBI Taxonomy" id="2665146"/>
    <lineage>
        <taxon>Bacteria</taxon>
        <taxon>Pseudomonadati</taxon>
        <taxon>Pseudomonadota</taxon>
        <taxon>Betaproteobacteria</taxon>
        <taxon>Rhodocyclales</taxon>
        <taxon>Zoogloeaceae</taxon>
        <taxon>Thauera</taxon>
    </lineage>
</organism>
<dbReference type="PRINTS" id="PR00111">
    <property type="entry name" value="ABHYDROLASE"/>
</dbReference>
<dbReference type="Proteomes" id="UP001595974">
    <property type="component" value="Unassembled WGS sequence"/>
</dbReference>
<comment type="caution">
    <text evidence="3">The sequence shown here is derived from an EMBL/GenBank/DDBJ whole genome shotgun (WGS) entry which is preliminary data.</text>
</comment>
<protein>
    <submittedName>
        <fullName evidence="3">Alpha/beta fold hydrolase</fullName>
    </submittedName>
</protein>
<dbReference type="InterPro" id="IPR000639">
    <property type="entry name" value="Epox_hydrolase-like"/>
</dbReference>
<dbReference type="Pfam" id="PF12697">
    <property type="entry name" value="Abhydrolase_6"/>
    <property type="match status" value="1"/>
</dbReference>
<dbReference type="RefSeq" id="WP_096448640.1">
    <property type="nucleotide sequence ID" value="NZ_JBHSOG010000010.1"/>
</dbReference>
<feature type="domain" description="AB hydrolase-1" evidence="2">
    <location>
        <begin position="28"/>
        <end position="261"/>
    </location>
</feature>
<dbReference type="Gene3D" id="3.40.50.1820">
    <property type="entry name" value="alpha/beta hydrolase"/>
    <property type="match status" value="1"/>
</dbReference>
<dbReference type="PRINTS" id="PR00412">
    <property type="entry name" value="EPOXHYDRLASE"/>
</dbReference>
<keyword evidence="4" id="KW-1185">Reference proteome</keyword>
<dbReference type="PANTHER" id="PTHR43798:SF31">
    <property type="entry name" value="AB HYDROLASE SUPERFAMILY PROTEIN YCLE"/>
    <property type="match status" value="1"/>
</dbReference>
<dbReference type="InterPro" id="IPR050266">
    <property type="entry name" value="AB_hydrolase_sf"/>
</dbReference>
<dbReference type="SUPFAM" id="SSF53474">
    <property type="entry name" value="alpha/beta-Hydrolases"/>
    <property type="match status" value="1"/>
</dbReference>
<dbReference type="InterPro" id="IPR000073">
    <property type="entry name" value="AB_hydrolase_1"/>
</dbReference>
<proteinExistence type="predicted"/>
<sequence length="270" mass="27646">MPLAQLEFDGRRVRVADSGAPAADAPAVVLIHGAGHDHETWDEVAAALAGAGLRTLAPDLPGHGGSDGPALADVGAQAGWLLRLVDALELPRFCLAGHSMGSLTALAAAVRAPDRCTGLVLLGSMAPMPVAPVLLEAAREDPPVAHALINKWTFGPVDVLGEARLDALQARNLRRMERQAAGSLALDLGACDAWQDGLAAAARVRCPALLICGERDRMTPPELAAPLFDALHAAAGGASLIRIPGAGHALMDEAPATVSDAIRAFVATAP</sequence>
<name>A0ABW1AMV5_9RHOO</name>
<dbReference type="PANTHER" id="PTHR43798">
    <property type="entry name" value="MONOACYLGLYCEROL LIPASE"/>
    <property type="match status" value="1"/>
</dbReference>
<evidence type="ECO:0000256" key="1">
    <source>
        <dbReference type="ARBA" id="ARBA00022801"/>
    </source>
</evidence>
<keyword evidence="1 3" id="KW-0378">Hydrolase</keyword>
<gene>
    <name evidence="3" type="ORF">ACFPTN_03370</name>
</gene>
<evidence type="ECO:0000313" key="3">
    <source>
        <dbReference type="EMBL" id="MFC5768404.1"/>
    </source>
</evidence>
<evidence type="ECO:0000313" key="4">
    <source>
        <dbReference type="Proteomes" id="UP001595974"/>
    </source>
</evidence>
<evidence type="ECO:0000259" key="2">
    <source>
        <dbReference type="Pfam" id="PF12697"/>
    </source>
</evidence>
<dbReference type="EMBL" id="JBHSOG010000010">
    <property type="protein sequence ID" value="MFC5768404.1"/>
    <property type="molecule type" value="Genomic_DNA"/>
</dbReference>